<evidence type="ECO:0000259" key="2">
    <source>
        <dbReference type="Pfam" id="PF14111"/>
    </source>
</evidence>
<accession>A0A803Q905</accession>
<organism evidence="3 4">
    <name type="scientific">Cannabis sativa</name>
    <name type="common">Hemp</name>
    <name type="synonym">Marijuana</name>
    <dbReference type="NCBI Taxonomy" id="3483"/>
    <lineage>
        <taxon>Eukaryota</taxon>
        <taxon>Viridiplantae</taxon>
        <taxon>Streptophyta</taxon>
        <taxon>Embryophyta</taxon>
        <taxon>Tracheophyta</taxon>
        <taxon>Spermatophyta</taxon>
        <taxon>Magnoliopsida</taxon>
        <taxon>eudicotyledons</taxon>
        <taxon>Gunneridae</taxon>
        <taxon>Pentapetalae</taxon>
        <taxon>rosids</taxon>
        <taxon>fabids</taxon>
        <taxon>Rosales</taxon>
        <taxon>Cannabaceae</taxon>
        <taxon>Cannabis</taxon>
    </lineage>
</organism>
<dbReference type="EnsemblPlants" id="evm.model.08.1539">
    <property type="protein sequence ID" value="cds.evm.model.08.1539"/>
    <property type="gene ID" value="evm.TU.08.1539"/>
</dbReference>
<dbReference type="Pfam" id="PF14111">
    <property type="entry name" value="DUF4283"/>
    <property type="match status" value="1"/>
</dbReference>
<feature type="domain" description="DUF4283" evidence="2">
    <location>
        <begin position="112"/>
        <end position="190"/>
    </location>
</feature>
<protein>
    <recommendedName>
        <fullName evidence="2">DUF4283 domain-containing protein</fullName>
    </recommendedName>
</protein>
<feature type="region of interest" description="Disordered" evidence="1">
    <location>
        <begin position="1"/>
        <end position="30"/>
    </location>
</feature>
<dbReference type="AlphaFoldDB" id="A0A803Q905"/>
<dbReference type="Gramene" id="evm.model.08.1539">
    <property type="protein sequence ID" value="cds.evm.model.08.1539"/>
    <property type="gene ID" value="evm.TU.08.1539"/>
</dbReference>
<dbReference type="InterPro" id="IPR025558">
    <property type="entry name" value="DUF4283"/>
</dbReference>
<evidence type="ECO:0000313" key="4">
    <source>
        <dbReference type="Proteomes" id="UP000596661"/>
    </source>
</evidence>
<reference evidence="3" key="2">
    <citation type="submission" date="2021-03" db="UniProtKB">
        <authorList>
            <consortium name="EnsemblPlants"/>
        </authorList>
    </citation>
    <scope>IDENTIFICATION</scope>
</reference>
<name>A0A803Q905_CANSA</name>
<keyword evidence="4" id="KW-1185">Reference proteome</keyword>
<sequence length="546" mass="58579">MCEGSDSGDSNVLTKRYKKDNGSKKDDGVDRPLKKIKQVTKEDEVKYVVLTSLLSLVPRALILLSAGAHLLEVMDVVNTTNNGAKGKCISFIDATVALNPCTSCVKALSTYCLYGRALVPMSVEDITVKDAILKTWNRPISVVALIESNKNVICFEFGFENVKDRSWALENGPWCVKVYTFALQPWSPRVEGVIPVCFLWLWVQVHHLPHEYFSIANGEVLAALAGKIISSSLYANVFSGAKNFVSKNRTAISITTKAPLVALLSSVGALGTTSPGFLLVLPPSASKSTKKKIATTGPRSVQRSKKLAVWIPKNTFDRRANSNAISGNHVVTVKPVVGKASTILPVVKELGQPRDFELASNFLRLINYSSIDFSSAGSRKGIDAGLPPFFNVGGDAVCWVRLFSSVGPKPIFHGPDCDAHDGLSLSCGEKGVVLSASSLGPVGDRPSSNGPPMVGLAASLGPVELKTSDEVQRSCKAKASPTNSQLFDKPISLGLSSRLSVWKAKACLLDITLPSKEVNVIEDEEPMIGVPIGYVTPVEEDDKSPP</sequence>
<reference evidence="3" key="1">
    <citation type="submission" date="2018-11" db="EMBL/GenBank/DDBJ databases">
        <authorList>
            <person name="Grassa J C."/>
        </authorList>
    </citation>
    <scope>NUCLEOTIDE SEQUENCE [LARGE SCALE GENOMIC DNA]</scope>
</reference>
<feature type="compositionally biased region" description="Basic and acidic residues" evidence="1">
    <location>
        <begin position="19"/>
        <end position="30"/>
    </location>
</feature>
<dbReference type="EMBL" id="UZAU01000713">
    <property type="status" value="NOT_ANNOTATED_CDS"/>
    <property type="molecule type" value="Genomic_DNA"/>
</dbReference>
<proteinExistence type="predicted"/>
<evidence type="ECO:0000256" key="1">
    <source>
        <dbReference type="SAM" id="MobiDB-lite"/>
    </source>
</evidence>
<dbReference type="Proteomes" id="UP000596661">
    <property type="component" value="Chromosome 8"/>
</dbReference>
<evidence type="ECO:0000313" key="3">
    <source>
        <dbReference type="EnsemblPlants" id="cds.evm.model.08.1539"/>
    </source>
</evidence>